<feature type="domain" description="GFO/IDH/MocA-like oxidoreductase" evidence="4">
    <location>
        <begin position="134"/>
        <end position="247"/>
    </location>
</feature>
<gene>
    <name evidence="5" type="ordered locus">RB2501_15664</name>
</gene>
<dbReference type="Gene3D" id="3.30.360.10">
    <property type="entry name" value="Dihydrodipicolinate Reductase, domain 2"/>
    <property type="match status" value="1"/>
</dbReference>
<sequence length="326" mass="35936">MQKPIRWGILGPGKIAGSFARDLALVEGGRLTAVASRNAERAADFAREFGAEKSYGSYAELGGDPDVDIVYIATPHTFHLEHSLQMIRAGKNVLCEKPMGINQAQVRELVDAAREQGVFLMEALWSRFNPALVEAARLVGSGEIGKPAYLKADFAFAALDRDPKGRLLNPELAGGSLLDIGIYPVFLAYWFLGLPTGFKAVSHFHDTGVEKQIGLLFEYPQAIALLYSGLSSRSEMRAEISCEKASLYIEPRWHETDGFEIDREGEISGVELPTKGKGYTHEIEEVHSCLLAGELESSRWSLENSLELHGLLDRIRKECGIRFPGE</sequence>
<protein>
    <submittedName>
        <fullName evidence="5">Putative oxidoreductase</fullName>
    </submittedName>
</protein>
<feature type="domain" description="Gfo/Idh/MocA-like oxidoreductase N-terminal" evidence="3">
    <location>
        <begin position="5"/>
        <end position="122"/>
    </location>
</feature>
<dbReference type="RefSeq" id="WP_015755094.1">
    <property type="nucleotide sequence ID" value="NC_013222.1"/>
</dbReference>
<evidence type="ECO:0000256" key="2">
    <source>
        <dbReference type="ARBA" id="ARBA00023002"/>
    </source>
</evidence>
<dbReference type="KEGG" id="rbi:RB2501_15664"/>
<dbReference type="InterPro" id="IPR000683">
    <property type="entry name" value="Gfo/Idh/MocA-like_OxRdtase_N"/>
</dbReference>
<evidence type="ECO:0000256" key="1">
    <source>
        <dbReference type="ARBA" id="ARBA00010928"/>
    </source>
</evidence>
<proteinExistence type="inferred from homology"/>
<keyword evidence="2" id="KW-0560">Oxidoreductase</keyword>
<dbReference type="AlphaFoldDB" id="A4CLN0"/>
<dbReference type="PANTHER" id="PTHR22604:SF105">
    <property type="entry name" value="TRANS-1,2-DIHYDROBENZENE-1,2-DIOL DEHYDROGENASE"/>
    <property type="match status" value="1"/>
</dbReference>
<dbReference type="SUPFAM" id="SSF55347">
    <property type="entry name" value="Glyceraldehyde-3-phosphate dehydrogenase-like, C-terminal domain"/>
    <property type="match status" value="1"/>
</dbReference>
<dbReference type="OrthoDB" id="9815825at2"/>
<accession>A4CLN0</accession>
<evidence type="ECO:0000259" key="4">
    <source>
        <dbReference type="Pfam" id="PF22725"/>
    </source>
</evidence>
<dbReference type="EMBL" id="CP001712">
    <property type="protein sequence ID" value="EAR15779.1"/>
    <property type="molecule type" value="Genomic_DNA"/>
</dbReference>
<dbReference type="STRING" id="313596.RB2501_15664"/>
<dbReference type="GO" id="GO:0016491">
    <property type="term" value="F:oxidoreductase activity"/>
    <property type="evidence" value="ECO:0007669"/>
    <property type="project" value="UniProtKB-KW"/>
</dbReference>
<comment type="similarity">
    <text evidence="1">Belongs to the Gfo/Idh/MocA family.</text>
</comment>
<name>A4CLN0_ROBBH</name>
<dbReference type="SUPFAM" id="SSF51735">
    <property type="entry name" value="NAD(P)-binding Rossmann-fold domains"/>
    <property type="match status" value="1"/>
</dbReference>
<dbReference type="InterPro" id="IPR050984">
    <property type="entry name" value="Gfo/Idh/MocA_domain"/>
</dbReference>
<dbReference type="Pfam" id="PF01408">
    <property type="entry name" value="GFO_IDH_MocA"/>
    <property type="match status" value="1"/>
</dbReference>
<reference evidence="5 6" key="1">
    <citation type="journal article" date="2009" name="J. Bacteriol.">
        <title>Complete genome sequence of Robiginitalea biformata HTCC2501.</title>
        <authorList>
            <person name="Oh H.M."/>
            <person name="Giovannoni S.J."/>
            <person name="Lee K."/>
            <person name="Ferriera S."/>
            <person name="Johnson J."/>
            <person name="Cho J.C."/>
        </authorList>
    </citation>
    <scope>NUCLEOTIDE SEQUENCE [LARGE SCALE GENOMIC DNA]</scope>
    <source>
        <strain evidence="6">ATCC BAA-864 / HTCC2501 / KCTC 12146</strain>
    </source>
</reference>
<dbReference type="InterPro" id="IPR055170">
    <property type="entry name" value="GFO_IDH_MocA-like_dom"/>
</dbReference>
<dbReference type="Gene3D" id="3.40.50.720">
    <property type="entry name" value="NAD(P)-binding Rossmann-like Domain"/>
    <property type="match status" value="1"/>
</dbReference>
<organism evidence="5 6">
    <name type="scientific">Robiginitalea biformata (strain ATCC BAA-864 / DSM 15991 / KCTC 12146 / HTCC2501)</name>
    <dbReference type="NCBI Taxonomy" id="313596"/>
    <lineage>
        <taxon>Bacteria</taxon>
        <taxon>Pseudomonadati</taxon>
        <taxon>Bacteroidota</taxon>
        <taxon>Flavobacteriia</taxon>
        <taxon>Flavobacteriales</taxon>
        <taxon>Flavobacteriaceae</taxon>
        <taxon>Robiginitalea</taxon>
    </lineage>
</organism>
<dbReference type="GO" id="GO:0000166">
    <property type="term" value="F:nucleotide binding"/>
    <property type="evidence" value="ECO:0007669"/>
    <property type="project" value="InterPro"/>
</dbReference>
<dbReference type="HOGENOM" id="CLU_023194_7_2_10"/>
<dbReference type="Pfam" id="PF22725">
    <property type="entry name" value="GFO_IDH_MocA_C3"/>
    <property type="match status" value="1"/>
</dbReference>
<evidence type="ECO:0000313" key="5">
    <source>
        <dbReference type="EMBL" id="EAR15779.1"/>
    </source>
</evidence>
<dbReference type="PANTHER" id="PTHR22604">
    <property type="entry name" value="OXIDOREDUCTASES"/>
    <property type="match status" value="1"/>
</dbReference>
<evidence type="ECO:0000259" key="3">
    <source>
        <dbReference type="Pfam" id="PF01408"/>
    </source>
</evidence>
<dbReference type="eggNOG" id="COG0673">
    <property type="taxonomic scope" value="Bacteria"/>
</dbReference>
<dbReference type="Proteomes" id="UP000009049">
    <property type="component" value="Chromosome"/>
</dbReference>
<keyword evidence="6" id="KW-1185">Reference proteome</keyword>
<dbReference type="InterPro" id="IPR036291">
    <property type="entry name" value="NAD(P)-bd_dom_sf"/>
</dbReference>
<evidence type="ECO:0000313" key="6">
    <source>
        <dbReference type="Proteomes" id="UP000009049"/>
    </source>
</evidence>